<dbReference type="EMBL" id="CAADEY010000172">
    <property type="protein sequence ID" value="VFJ67872.1"/>
    <property type="molecule type" value="Genomic_DNA"/>
</dbReference>
<dbReference type="CDD" id="cd19984">
    <property type="entry name" value="PBP1_ABC_ligand_binding-like"/>
    <property type="match status" value="1"/>
</dbReference>
<reference evidence="5" key="1">
    <citation type="submission" date="2019-02" db="EMBL/GenBank/DDBJ databases">
        <authorList>
            <person name="Gruber-Vodicka R. H."/>
            <person name="Seah K. B. B."/>
        </authorList>
    </citation>
    <scope>NUCLEOTIDE SEQUENCE</scope>
    <source>
        <strain evidence="5">BECK_DK161</strain>
    </source>
</reference>
<gene>
    <name evidence="5" type="ORF">BECKDK2373C_GA0170839_11723</name>
</gene>
<proteinExistence type="inferred from homology"/>
<keyword evidence="2 3" id="KW-0732">Signal</keyword>
<dbReference type="Gene3D" id="3.40.50.2300">
    <property type="match status" value="2"/>
</dbReference>
<feature type="signal peptide" evidence="3">
    <location>
        <begin position="1"/>
        <end position="23"/>
    </location>
</feature>
<evidence type="ECO:0000313" key="5">
    <source>
        <dbReference type="EMBL" id="VFJ67872.1"/>
    </source>
</evidence>
<accession>A0A450TK30</accession>
<dbReference type="Pfam" id="PF13458">
    <property type="entry name" value="Peripla_BP_6"/>
    <property type="match status" value="1"/>
</dbReference>
<evidence type="ECO:0000256" key="3">
    <source>
        <dbReference type="SAM" id="SignalP"/>
    </source>
</evidence>
<feature type="chain" id="PRO_5019124796" evidence="3">
    <location>
        <begin position="24"/>
        <end position="352"/>
    </location>
</feature>
<evidence type="ECO:0000256" key="1">
    <source>
        <dbReference type="ARBA" id="ARBA00010062"/>
    </source>
</evidence>
<comment type="similarity">
    <text evidence="1">Belongs to the leucine-binding protein family.</text>
</comment>
<sequence length="352" mass="37609">MTGKKIIGIFLLVLLASCGKQEAGTTAIGIIAPLTGEGATYGAAMKRGFDLALKGASAKLIYEDSRLNPKDGASAFQKLVSLNKTPIIYGAAASGVSAAIAPLANKSKVVLFSSISTSDTLSDAGDYFYRNVPRNALQGKTAATFLAKDKGIQSVAILGENDEYGVNLASSFKQEAERLGLAIAYEGSYLSTDIDFRTKLQAIKESGAEAVFIPGNYEESGIILKQADELGLQALFIGGDGSYSPKLVAFAGQAAEGFYCTMMAIDRSTAKYKAFEKKFTDAYGKSPDVYDTYAYEAGLIIREAMEKQPDDMKSYLDNTSFDSFSGPLKFLSGDVDRLYGIEQIKEGKFSSL</sequence>
<feature type="domain" description="Leucine-binding protein" evidence="4">
    <location>
        <begin position="27"/>
        <end position="332"/>
    </location>
</feature>
<organism evidence="5">
    <name type="scientific">Candidatus Kentrum sp. DK</name>
    <dbReference type="NCBI Taxonomy" id="2126562"/>
    <lineage>
        <taxon>Bacteria</taxon>
        <taxon>Pseudomonadati</taxon>
        <taxon>Pseudomonadota</taxon>
        <taxon>Gammaproteobacteria</taxon>
        <taxon>Candidatus Kentrum</taxon>
    </lineage>
</organism>
<dbReference type="PANTHER" id="PTHR30483">
    <property type="entry name" value="LEUCINE-SPECIFIC-BINDING PROTEIN"/>
    <property type="match status" value="1"/>
</dbReference>
<dbReference type="PANTHER" id="PTHR30483:SF6">
    <property type="entry name" value="PERIPLASMIC BINDING PROTEIN OF ABC TRANSPORTER FOR NATURAL AMINO ACIDS"/>
    <property type="match status" value="1"/>
</dbReference>
<dbReference type="InterPro" id="IPR028082">
    <property type="entry name" value="Peripla_BP_I"/>
</dbReference>
<dbReference type="SUPFAM" id="SSF53822">
    <property type="entry name" value="Periplasmic binding protein-like I"/>
    <property type="match status" value="1"/>
</dbReference>
<evidence type="ECO:0000256" key="2">
    <source>
        <dbReference type="ARBA" id="ARBA00022729"/>
    </source>
</evidence>
<protein>
    <submittedName>
        <fullName evidence="5">Amino acid/amide ABC transporter substrate-binding protein, HAAT family</fullName>
    </submittedName>
</protein>
<name>A0A450TK30_9GAMM</name>
<dbReference type="PROSITE" id="PS51257">
    <property type="entry name" value="PROKAR_LIPOPROTEIN"/>
    <property type="match status" value="1"/>
</dbReference>
<dbReference type="AlphaFoldDB" id="A0A450TK30"/>
<dbReference type="InterPro" id="IPR028081">
    <property type="entry name" value="Leu-bd"/>
</dbReference>
<dbReference type="InterPro" id="IPR051010">
    <property type="entry name" value="BCAA_transport"/>
</dbReference>
<evidence type="ECO:0000259" key="4">
    <source>
        <dbReference type="Pfam" id="PF13458"/>
    </source>
</evidence>